<name>A0A128A3I4_9ARCH</name>
<dbReference type="EMBL" id="LN890280">
    <property type="protein sequence ID" value="CUR51915.1"/>
    <property type="molecule type" value="Genomic_DNA"/>
</dbReference>
<gene>
    <name evidence="1" type="ORF">NDEV_1150</name>
</gene>
<reference evidence="2" key="1">
    <citation type="submission" date="2015-10" db="EMBL/GenBank/DDBJ databases">
        <authorList>
            <person name="Lehtovirta-Morley L.E."/>
            <person name="Vieille C."/>
        </authorList>
    </citation>
    <scope>NUCLEOTIDE SEQUENCE [LARGE SCALE GENOMIC DNA]</scope>
</reference>
<protein>
    <submittedName>
        <fullName evidence="1">Uncharacterized protein</fullName>
    </submittedName>
</protein>
<keyword evidence="2" id="KW-1185">Reference proteome</keyword>
<evidence type="ECO:0000313" key="1">
    <source>
        <dbReference type="EMBL" id="CUR51915.1"/>
    </source>
</evidence>
<dbReference type="AlphaFoldDB" id="A0A128A3I4"/>
<sequence length="165" mass="17884">MMNKIRKVVYVTTALLAVIAISSIMGINAPTTVAQNLHLYDITYYVSLPTSDIVMKPGDVKIIPVTIFSQQDVPLNVKAGITLHGSEHSFVSTGMNKLPNGISATLDKNVFDLSPTTLKGYAPRDTTNLTIVASQNVQPGKYSVSVGLFKDNGESNFRIITLEIQ</sequence>
<proteinExistence type="predicted"/>
<evidence type="ECO:0000313" key="2">
    <source>
        <dbReference type="Proteomes" id="UP000196239"/>
    </source>
</evidence>
<dbReference type="KEGG" id="ndv:NDEV_1150"/>
<organism evidence="1 2">
    <name type="scientific">Nitrosotalea devaniterrae</name>
    <dbReference type="NCBI Taxonomy" id="1078905"/>
    <lineage>
        <taxon>Archaea</taxon>
        <taxon>Nitrososphaerota</taxon>
        <taxon>Nitrososphaeria</taxon>
        <taxon>Nitrosotaleales</taxon>
        <taxon>Nitrosotaleaceae</taxon>
        <taxon>Nitrosotalea</taxon>
    </lineage>
</organism>
<accession>A0A128A3I4</accession>
<dbReference type="Proteomes" id="UP000196239">
    <property type="component" value="Chromosome 1"/>
</dbReference>